<keyword evidence="1" id="KW-0812">Transmembrane</keyword>
<keyword evidence="1" id="KW-1133">Transmembrane helix</keyword>
<keyword evidence="1" id="KW-0472">Membrane</keyword>
<proteinExistence type="predicted"/>
<dbReference type="SUPFAM" id="SSF55729">
    <property type="entry name" value="Acyl-CoA N-acyltransferases (Nat)"/>
    <property type="match status" value="1"/>
</dbReference>
<evidence type="ECO:0008006" key="3">
    <source>
        <dbReference type="Google" id="ProtNLM"/>
    </source>
</evidence>
<name>A0A6J4K6W1_9CHLR</name>
<organism evidence="2">
    <name type="scientific">uncultured Chloroflexia bacterium</name>
    <dbReference type="NCBI Taxonomy" id="1672391"/>
    <lineage>
        <taxon>Bacteria</taxon>
        <taxon>Bacillati</taxon>
        <taxon>Chloroflexota</taxon>
        <taxon>Chloroflexia</taxon>
        <taxon>environmental samples</taxon>
    </lineage>
</organism>
<evidence type="ECO:0000313" key="2">
    <source>
        <dbReference type="EMBL" id="CAA9297009.1"/>
    </source>
</evidence>
<accession>A0A6J4K6W1</accession>
<reference evidence="2" key="1">
    <citation type="submission" date="2020-02" db="EMBL/GenBank/DDBJ databases">
        <authorList>
            <person name="Meier V. D."/>
        </authorList>
    </citation>
    <scope>NUCLEOTIDE SEQUENCE</scope>
    <source>
        <strain evidence="2">AVDCRST_MAG26</strain>
    </source>
</reference>
<sequence length="337" mass="38211">MIRPATFADLWGLRRKPTRRIFFYSDALLASSFHPFLLALRSMLDPMGASTDQRTLVLRDHGLRGYLQACRRSNKREVDLQFLTAFKRAGREGQSDGELFYRLIEDMLKRAGSHNIERVFATVGSRADDVVEVLRQLGFQPYAQQAVWMLPEPALEVGSKIVALRRQQRRDAWAIHQLYSSVSPRHVQQAELRDSTSWETSGTRRLLRGSERAWVLGDDQALTVQLQLRTGSRGHVLQMLVAPHLRTEAAAMVRYVLSQIHDQRPVFAVVRSYQSELGQALEELGFVMRGEQTLYAKQLAILERQSVFLPALRRSERAEGAIPTSTIGAISIDGKAE</sequence>
<dbReference type="AlphaFoldDB" id="A0A6J4K6W1"/>
<evidence type="ECO:0000256" key="1">
    <source>
        <dbReference type="SAM" id="Phobius"/>
    </source>
</evidence>
<dbReference type="InterPro" id="IPR016181">
    <property type="entry name" value="Acyl_CoA_acyltransferase"/>
</dbReference>
<gene>
    <name evidence="2" type="ORF">AVDCRST_MAG26-4514</name>
</gene>
<protein>
    <recommendedName>
        <fullName evidence="3">N-acetyltransferase domain-containing protein</fullName>
    </recommendedName>
</protein>
<dbReference type="EMBL" id="CADCTK010001080">
    <property type="protein sequence ID" value="CAA9297009.1"/>
    <property type="molecule type" value="Genomic_DNA"/>
</dbReference>
<feature type="transmembrane region" description="Helical" evidence="1">
    <location>
        <begin position="21"/>
        <end position="40"/>
    </location>
</feature>